<keyword evidence="1" id="KW-1133">Transmembrane helix</keyword>
<keyword evidence="1" id="KW-0812">Transmembrane</keyword>
<gene>
    <name evidence="3" type="ORF">HJG60_008591</name>
</gene>
<evidence type="ECO:0000256" key="1">
    <source>
        <dbReference type="SAM" id="Phobius"/>
    </source>
</evidence>
<name>A0A833YXY4_9CHIR</name>
<dbReference type="AlphaFoldDB" id="A0A833YXY4"/>
<feature type="transmembrane region" description="Helical" evidence="1">
    <location>
        <begin position="81"/>
        <end position="100"/>
    </location>
</feature>
<sequence length="120" mass="13935">MRPSTLFYTFFLLFLFLLLLKCNCLHFPATTFPCPTQPHLPPSILLPVWLCPWDLHTCSLKILPLLSPVTRFLLPSSYCQFVLYFNVSGYIFACLFVLLIRFHLELRAYGICLSLPDLFT</sequence>
<evidence type="ECO:0000256" key="2">
    <source>
        <dbReference type="SAM" id="SignalP"/>
    </source>
</evidence>
<evidence type="ECO:0000313" key="3">
    <source>
        <dbReference type="EMBL" id="KAF6084315.1"/>
    </source>
</evidence>
<evidence type="ECO:0000313" key="4">
    <source>
        <dbReference type="Proteomes" id="UP000664940"/>
    </source>
</evidence>
<comment type="caution">
    <text evidence="3">The sequence shown here is derived from an EMBL/GenBank/DDBJ whole genome shotgun (WGS) entry which is preliminary data.</text>
</comment>
<feature type="chain" id="PRO_5032448473" evidence="2">
    <location>
        <begin position="25"/>
        <end position="120"/>
    </location>
</feature>
<protein>
    <submittedName>
        <fullName evidence="3">Uncharacterized protein</fullName>
    </submittedName>
</protein>
<proteinExistence type="predicted"/>
<feature type="signal peptide" evidence="2">
    <location>
        <begin position="1"/>
        <end position="24"/>
    </location>
</feature>
<accession>A0A833YXY4</accession>
<keyword evidence="1" id="KW-0472">Membrane</keyword>
<dbReference type="EMBL" id="JABVXQ010000012">
    <property type="protein sequence ID" value="KAF6084315.1"/>
    <property type="molecule type" value="Genomic_DNA"/>
</dbReference>
<organism evidence="3 4">
    <name type="scientific">Phyllostomus discolor</name>
    <name type="common">pale spear-nosed bat</name>
    <dbReference type="NCBI Taxonomy" id="89673"/>
    <lineage>
        <taxon>Eukaryota</taxon>
        <taxon>Metazoa</taxon>
        <taxon>Chordata</taxon>
        <taxon>Craniata</taxon>
        <taxon>Vertebrata</taxon>
        <taxon>Euteleostomi</taxon>
        <taxon>Mammalia</taxon>
        <taxon>Eutheria</taxon>
        <taxon>Laurasiatheria</taxon>
        <taxon>Chiroptera</taxon>
        <taxon>Yangochiroptera</taxon>
        <taxon>Phyllostomidae</taxon>
        <taxon>Phyllostominae</taxon>
        <taxon>Phyllostomus</taxon>
    </lineage>
</organism>
<reference evidence="3 4" key="1">
    <citation type="journal article" date="2020" name="Nature">
        <title>Six reference-quality genomes reveal evolution of bat adaptations.</title>
        <authorList>
            <person name="Jebb D."/>
            <person name="Huang Z."/>
            <person name="Pippel M."/>
            <person name="Hughes G.M."/>
            <person name="Lavrichenko K."/>
            <person name="Devanna P."/>
            <person name="Winkler S."/>
            <person name="Jermiin L.S."/>
            <person name="Skirmuntt E.C."/>
            <person name="Katzourakis A."/>
            <person name="Burkitt-Gray L."/>
            <person name="Ray D.A."/>
            <person name="Sullivan K.A.M."/>
            <person name="Roscito J.G."/>
            <person name="Kirilenko B.M."/>
            <person name="Davalos L.M."/>
            <person name="Corthals A.P."/>
            <person name="Power M.L."/>
            <person name="Jones G."/>
            <person name="Ransome R.D."/>
            <person name="Dechmann D.K.N."/>
            <person name="Locatelli A.G."/>
            <person name="Puechmaille S.J."/>
            <person name="Fedrigo O."/>
            <person name="Jarvis E.D."/>
            <person name="Hiller M."/>
            <person name="Vernes S.C."/>
            <person name="Myers E.W."/>
            <person name="Teeling E.C."/>
        </authorList>
    </citation>
    <scope>NUCLEOTIDE SEQUENCE [LARGE SCALE GENOMIC DNA]</scope>
    <source>
        <strain evidence="3">Bat1K_MPI-CBG_1</strain>
    </source>
</reference>
<keyword evidence="2" id="KW-0732">Signal</keyword>
<dbReference type="Proteomes" id="UP000664940">
    <property type="component" value="Unassembled WGS sequence"/>
</dbReference>